<sequence length="83" mass="10224">MRLFQIYRILELMRFSLFLLGKLDFFEVDSFRMLLNGVLIPLSIFGFVYFLQNYDRYSWKIWYFFIPIWVPLNPRLTVVDAEQ</sequence>
<gene>
    <name evidence="2" type="ORF">ABID29_001319</name>
</gene>
<organism evidence="2 3">
    <name type="scientific">Streptococcus rupicaprae</name>
    <dbReference type="NCBI Taxonomy" id="759619"/>
    <lineage>
        <taxon>Bacteria</taxon>
        <taxon>Bacillati</taxon>
        <taxon>Bacillota</taxon>
        <taxon>Bacilli</taxon>
        <taxon>Lactobacillales</taxon>
        <taxon>Streptococcaceae</taxon>
        <taxon>Streptococcus</taxon>
    </lineage>
</organism>
<proteinExistence type="predicted"/>
<name>A0ABV2FI11_9STRE</name>
<evidence type="ECO:0000256" key="1">
    <source>
        <dbReference type="SAM" id="Phobius"/>
    </source>
</evidence>
<dbReference type="Proteomes" id="UP001549122">
    <property type="component" value="Unassembled WGS sequence"/>
</dbReference>
<evidence type="ECO:0000313" key="3">
    <source>
        <dbReference type="Proteomes" id="UP001549122"/>
    </source>
</evidence>
<feature type="transmembrane region" description="Helical" evidence="1">
    <location>
        <begin position="33"/>
        <end position="51"/>
    </location>
</feature>
<keyword evidence="1" id="KW-1133">Transmembrane helix</keyword>
<keyword evidence="3" id="KW-1185">Reference proteome</keyword>
<accession>A0ABV2FI11</accession>
<reference evidence="2 3" key="1">
    <citation type="submission" date="2024-06" db="EMBL/GenBank/DDBJ databases">
        <title>Genomic Encyclopedia of Type Strains, Phase IV (KMG-IV): sequencing the most valuable type-strain genomes for metagenomic binning, comparative biology and taxonomic classification.</title>
        <authorList>
            <person name="Goeker M."/>
        </authorList>
    </citation>
    <scope>NUCLEOTIDE SEQUENCE [LARGE SCALE GENOMIC DNA]</scope>
    <source>
        <strain evidence="2 3">DSM 28303</strain>
    </source>
</reference>
<protein>
    <submittedName>
        <fullName evidence="2">Uncharacterized protein</fullName>
    </submittedName>
</protein>
<keyword evidence="1" id="KW-0472">Membrane</keyword>
<dbReference type="EMBL" id="JBEPLO010000012">
    <property type="protein sequence ID" value="MET3558199.1"/>
    <property type="molecule type" value="Genomic_DNA"/>
</dbReference>
<keyword evidence="1" id="KW-0812">Transmembrane</keyword>
<comment type="caution">
    <text evidence="2">The sequence shown here is derived from an EMBL/GenBank/DDBJ whole genome shotgun (WGS) entry which is preliminary data.</text>
</comment>
<evidence type="ECO:0000313" key="2">
    <source>
        <dbReference type="EMBL" id="MET3558199.1"/>
    </source>
</evidence>